<evidence type="ECO:0000313" key="1">
    <source>
        <dbReference type="EMBL" id="CAG8767431.1"/>
    </source>
</evidence>
<protein>
    <submittedName>
        <fullName evidence="1">27608_t:CDS:1</fullName>
    </submittedName>
</protein>
<dbReference type="Proteomes" id="UP000789920">
    <property type="component" value="Unassembled WGS sequence"/>
</dbReference>
<evidence type="ECO:0000313" key="2">
    <source>
        <dbReference type="Proteomes" id="UP000789920"/>
    </source>
</evidence>
<sequence length="211" mass="23945">LKKKRCNFSELTNIPTYSGSTNLLISLCLIQDSETKSHFGVLEYADNGNLHDFLSKHKNLEWTKKIQIAIDVADGLKYLHNTVNMIHRNLRPTAQDAYTKLTQIEINLLEPRNINGEKIVNSEQNMNVNEQNINESCPASPAKSLHSRDTRKNSTLKYLGCYTETSIPVIVEITHTTFLIVDYPDTNMSKIIEYNRFSDPEKIGEGGFGII</sequence>
<organism evidence="1 2">
    <name type="scientific">Racocetra persica</name>
    <dbReference type="NCBI Taxonomy" id="160502"/>
    <lineage>
        <taxon>Eukaryota</taxon>
        <taxon>Fungi</taxon>
        <taxon>Fungi incertae sedis</taxon>
        <taxon>Mucoromycota</taxon>
        <taxon>Glomeromycotina</taxon>
        <taxon>Glomeromycetes</taxon>
        <taxon>Diversisporales</taxon>
        <taxon>Gigasporaceae</taxon>
        <taxon>Racocetra</taxon>
    </lineage>
</organism>
<keyword evidence="2" id="KW-1185">Reference proteome</keyword>
<name>A0ACA9QWP6_9GLOM</name>
<reference evidence="1" key="1">
    <citation type="submission" date="2021-06" db="EMBL/GenBank/DDBJ databases">
        <authorList>
            <person name="Kallberg Y."/>
            <person name="Tangrot J."/>
            <person name="Rosling A."/>
        </authorList>
    </citation>
    <scope>NUCLEOTIDE SEQUENCE</scope>
    <source>
        <strain evidence="1">MA461A</strain>
    </source>
</reference>
<accession>A0ACA9QWP6</accession>
<comment type="caution">
    <text evidence="1">The sequence shown here is derived from an EMBL/GenBank/DDBJ whole genome shotgun (WGS) entry which is preliminary data.</text>
</comment>
<proteinExistence type="predicted"/>
<feature type="non-terminal residue" evidence="1">
    <location>
        <position position="211"/>
    </location>
</feature>
<feature type="non-terminal residue" evidence="1">
    <location>
        <position position="1"/>
    </location>
</feature>
<gene>
    <name evidence="1" type="ORF">RPERSI_LOCUS15973</name>
</gene>
<dbReference type="EMBL" id="CAJVQC010038960">
    <property type="protein sequence ID" value="CAG8767431.1"/>
    <property type="molecule type" value="Genomic_DNA"/>
</dbReference>